<feature type="region of interest" description="Disordered" evidence="5">
    <location>
        <begin position="764"/>
        <end position="785"/>
    </location>
</feature>
<sequence length="785" mass="88555">MPRENRKRGKRSKKQTVESPVRKEEPDSNNQYAEAGPSWIVSRPEETEELNSEAPFGYVDADVKAYFRTVDTQIRNWQDGEDDAVVEEDQMDPNSEKRMFFNAALTEMTGKEKQLATDPDCSIVLERMAYSMNDFVRRVFLDSLSGSYELLVQHRFASHVCQTLFYVSFDTISRELNGIFPSVPDSDKGELRTMVQLILDICEELLPYLNSLMMNPFASHVVRVLLSLLCPAAFPTSEFQPNLRSKKSSAWKSKQGHLSSLFSDSKGKGNEVRLIKVPPEFDAMARRFVTTTRAELGSNEVRALAASDVAGPCLTMLLHIETLYQMADEENSLMDRMTVGAISESLKENPKDIQPSDYLGTLFRDPTSSHVLETIMTRVSDKPFSLLWNAYLKGKLPRLSVHPVANYVVAKSLERCNSSQLEEVYQELEGSWEKFITSSRTSVLRAAIQRSATLCTLEENAVHALSKAFGLLTLDQMKVLVPCALHLKPIQDYQLLHKNDNGRPKQTEKEDSSSSREATVQGSLLLQTVLKLSEPYNQCVIDSFNALEISERLKISHDASGSRIIDALLDSPTISQKSKRTFVMSFIGHYHELVDDRIGSRVGDKCFAFADTYLKEKIARSVLPHEQALIGSFYGKFFSRNLNLYLLRRRPDEWRSMQSSSKLGSGGGQNKKKGEGEVADAIEDQEMAVVEPQEKFQPEKNKKRKRRDKVDAQGDEIDQVFSLAPVKFKGPGLAIAHNNKGDHLQEEKLKMLDADPSLREVFNAIKSAPKSDGKDRLKKRKKLPV</sequence>
<dbReference type="InterPro" id="IPR040000">
    <property type="entry name" value="NOP9"/>
</dbReference>
<evidence type="ECO:0000256" key="5">
    <source>
        <dbReference type="SAM" id="MobiDB-lite"/>
    </source>
</evidence>
<dbReference type="PANTHER" id="PTHR13102">
    <property type="entry name" value="NUCLEOLAR PROTEIN 9"/>
    <property type="match status" value="1"/>
</dbReference>
<evidence type="ECO:0000256" key="4">
    <source>
        <dbReference type="ARBA" id="ARBA00031929"/>
    </source>
</evidence>
<comment type="caution">
    <text evidence="6">The sequence shown here is derived from an EMBL/GenBank/DDBJ whole genome shotgun (WGS) entry which is preliminary data.</text>
</comment>
<feature type="compositionally biased region" description="Basic residues" evidence="5">
    <location>
        <begin position="776"/>
        <end position="785"/>
    </location>
</feature>
<organism evidence="6 7">
    <name type="scientific">Marasmius oreades</name>
    <name type="common">fairy-ring Marasmius</name>
    <dbReference type="NCBI Taxonomy" id="181124"/>
    <lineage>
        <taxon>Eukaryota</taxon>
        <taxon>Fungi</taxon>
        <taxon>Dikarya</taxon>
        <taxon>Basidiomycota</taxon>
        <taxon>Agaricomycotina</taxon>
        <taxon>Agaricomycetes</taxon>
        <taxon>Agaricomycetidae</taxon>
        <taxon>Agaricales</taxon>
        <taxon>Marasmiineae</taxon>
        <taxon>Marasmiaceae</taxon>
        <taxon>Marasmius</taxon>
    </lineage>
</organism>
<feature type="compositionally biased region" description="Basic and acidic residues" evidence="5">
    <location>
        <begin position="496"/>
        <end position="514"/>
    </location>
</feature>
<dbReference type="RefSeq" id="XP_043013075.1">
    <property type="nucleotide sequence ID" value="XM_043148476.1"/>
</dbReference>
<dbReference type="GO" id="GO:0000056">
    <property type="term" value="P:ribosomal small subunit export from nucleus"/>
    <property type="evidence" value="ECO:0007669"/>
    <property type="project" value="TreeGrafter"/>
</dbReference>
<dbReference type="GO" id="GO:0000472">
    <property type="term" value="P:endonucleolytic cleavage to generate mature 5'-end of SSU-rRNA from (SSU-rRNA, 5.8S rRNA, LSU-rRNA)"/>
    <property type="evidence" value="ECO:0007669"/>
    <property type="project" value="TreeGrafter"/>
</dbReference>
<dbReference type="KEGG" id="more:E1B28_004022"/>
<dbReference type="GO" id="GO:0000480">
    <property type="term" value="P:endonucleolytic cleavage in 5'-ETS of tricistronic rRNA transcript (SSU-rRNA, 5.8S rRNA, LSU-rRNA)"/>
    <property type="evidence" value="ECO:0007669"/>
    <property type="project" value="TreeGrafter"/>
</dbReference>
<proteinExistence type="predicted"/>
<feature type="region of interest" description="Disordered" evidence="5">
    <location>
        <begin position="656"/>
        <end position="711"/>
    </location>
</feature>
<feature type="region of interest" description="Disordered" evidence="5">
    <location>
        <begin position="496"/>
        <end position="519"/>
    </location>
</feature>
<keyword evidence="7" id="KW-1185">Reference proteome</keyword>
<dbReference type="Gene3D" id="1.25.10.10">
    <property type="entry name" value="Leucine-rich Repeat Variant"/>
    <property type="match status" value="2"/>
</dbReference>
<name>A0A9P7UXV5_9AGAR</name>
<evidence type="ECO:0000256" key="1">
    <source>
        <dbReference type="ARBA" id="ARBA00016427"/>
    </source>
</evidence>
<dbReference type="GO" id="GO:0003723">
    <property type="term" value="F:RNA binding"/>
    <property type="evidence" value="ECO:0007669"/>
    <property type="project" value="InterPro"/>
</dbReference>
<evidence type="ECO:0000256" key="2">
    <source>
        <dbReference type="ARBA" id="ARBA00022737"/>
    </source>
</evidence>
<feature type="compositionally biased region" description="Basic residues" evidence="5">
    <location>
        <begin position="1"/>
        <end position="14"/>
    </location>
</feature>
<gene>
    <name evidence="6" type="ORF">E1B28_004022</name>
</gene>
<dbReference type="PANTHER" id="PTHR13102:SF0">
    <property type="entry name" value="NUCLEOLAR PROTEIN 9"/>
    <property type="match status" value="1"/>
</dbReference>
<accession>A0A9P7UXV5</accession>
<dbReference type="AlphaFoldDB" id="A0A9P7UXV5"/>
<keyword evidence="2" id="KW-0677">Repeat</keyword>
<dbReference type="GO" id="GO:0030686">
    <property type="term" value="C:90S preribosome"/>
    <property type="evidence" value="ECO:0007669"/>
    <property type="project" value="TreeGrafter"/>
</dbReference>
<evidence type="ECO:0000313" key="7">
    <source>
        <dbReference type="Proteomes" id="UP001049176"/>
    </source>
</evidence>
<reference evidence="6" key="1">
    <citation type="journal article" date="2021" name="Genome Biol. Evol.">
        <title>The assembled and annotated genome of the fairy-ring fungus Marasmius oreades.</title>
        <authorList>
            <person name="Hiltunen M."/>
            <person name="Ament-Velasquez S.L."/>
            <person name="Johannesson H."/>
        </authorList>
    </citation>
    <scope>NUCLEOTIDE SEQUENCE</scope>
    <source>
        <strain evidence="6">03SP1</strain>
    </source>
</reference>
<dbReference type="Proteomes" id="UP001049176">
    <property type="component" value="Chromosome 2"/>
</dbReference>
<dbReference type="SMART" id="SM00025">
    <property type="entry name" value="Pumilio"/>
    <property type="match status" value="4"/>
</dbReference>
<dbReference type="InterPro" id="IPR016024">
    <property type="entry name" value="ARM-type_fold"/>
</dbReference>
<dbReference type="GO" id="GO:0030688">
    <property type="term" value="C:preribosome, small subunit precursor"/>
    <property type="evidence" value="ECO:0007669"/>
    <property type="project" value="TreeGrafter"/>
</dbReference>
<evidence type="ECO:0000313" key="6">
    <source>
        <dbReference type="EMBL" id="KAG7096605.1"/>
    </source>
</evidence>
<dbReference type="GeneID" id="66073098"/>
<protein>
    <recommendedName>
        <fullName evidence="1">Nucleolar protein 9</fullName>
    </recommendedName>
    <alternativeName>
        <fullName evidence="3 4">Pumilio domain-containing protein NOP9</fullName>
    </alternativeName>
</protein>
<dbReference type="GO" id="GO:0005730">
    <property type="term" value="C:nucleolus"/>
    <property type="evidence" value="ECO:0007669"/>
    <property type="project" value="TreeGrafter"/>
</dbReference>
<dbReference type="InterPro" id="IPR011989">
    <property type="entry name" value="ARM-like"/>
</dbReference>
<dbReference type="OrthoDB" id="392571at2759"/>
<dbReference type="Pfam" id="PF22493">
    <property type="entry name" value="PUF_NOP9"/>
    <property type="match status" value="1"/>
</dbReference>
<dbReference type="EMBL" id="CM032182">
    <property type="protein sequence ID" value="KAG7096605.1"/>
    <property type="molecule type" value="Genomic_DNA"/>
</dbReference>
<dbReference type="SUPFAM" id="SSF48371">
    <property type="entry name" value="ARM repeat"/>
    <property type="match status" value="2"/>
</dbReference>
<feature type="compositionally biased region" description="Acidic residues" evidence="5">
    <location>
        <begin position="677"/>
        <end position="686"/>
    </location>
</feature>
<evidence type="ECO:0000256" key="3">
    <source>
        <dbReference type="ARBA" id="ARBA00030932"/>
    </source>
</evidence>
<dbReference type="InterPro" id="IPR001313">
    <property type="entry name" value="Pumilio_RNA-bd_rpt"/>
</dbReference>
<feature type="region of interest" description="Disordered" evidence="5">
    <location>
        <begin position="1"/>
        <end position="54"/>
    </location>
</feature>
<dbReference type="GO" id="GO:0000447">
    <property type="term" value="P:endonucleolytic cleavage in ITS1 to separate SSU-rRNA from 5.8S rRNA and LSU-rRNA from tricistronic rRNA transcript (SSU-rRNA, 5.8S rRNA, LSU-rRNA)"/>
    <property type="evidence" value="ECO:0007669"/>
    <property type="project" value="TreeGrafter"/>
</dbReference>